<evidence type="ECO:0000313" key="3">
    <source>
        <dbReference type="EMBL" id="GGD31336.1"/>
    </source>
</evidence>
<dbReference type="PANTHER" id="PTHR11113">
    <property type="entry name" value="N-ACETYLGLUCOSAMINE-6-PHOSPHATE DEACETYLASE"/>
    <property type="match status" value="1"/>
</dbReference>
<gene>
    <name evidence="3" type="primary">phnM</name>
    <name evidence="3" type="ORF">GCM10011358_14190</name>
</gene>
<organism evidence="3 4">
    <name type="scientific">Sinisalibacter lacisalsi</name>
    <dbReference type="NCBI Taxonomy" id="1526570"/>
    <lineage>
        <taxon>Bacteria</taxon>
        <taxon>Pseudomonadati</taxon>
        <taxon>Pseudomonadota</taxon>
        <taxon>Alphaproteobacteria</taxon>
        <taxon>Rhodobacterales</taxon>
        <taxon>Roseobacteraceae</taxon>
        <taxon>Sinisalibacter</taxon>
    </lineage>
</organism>
<dbReference type="NCBIfam" id="NF011987">
    <property type="entry name" value="PRK15446.2-3"/>
    <property type="match status" value="1"/>
</dbReference>
<keyword evidence="4" id="KW-1185">Reference proteome</keyword>
<dbReference type="Gene3D" id="2.30.40.10">
    <property type="entry name" value="Urease, subunit C, domain 1"/>
    <property type="match status" value="1"/>
</dbReference>
<dbReference type="SUPFAM" id="SSF51338">
    <property type="entry name" value="Composite domain of metallo-dependent hydrolases"/>
    <property type="match status" value="1"/>
</dbReference>
<evidence type="ECO:0000256" key="1">
    <source>
        <dbReference type="ARBA" id="ARBA00010716"/>
    </source>
</evidence>
<dbReference type="Proteomes" id="UP000617355">
    <property type="component" value="Unassembled WGS sequence"/>
</dbReference>
<comment type="caution">
    <text evidence="3">The sequence shown here is derived from an EMBL/GenBank/DDBJ whole genome shotgun (WGS) entry which is preliminary data.</text>
</comment>
<dbReference type="EMBL" id="BMGI01000002">
    <property type="protein sequence ID" value="GGD31336.1"/>
    <property type="molecule type" value="Genomic_DNA"/>
</dbReference>
<dbReference type="InterPro" id="IPR032466">
    <property type="entry name" value="Metal_Hydrolase"/>
</dbReference>
<keyword evidence="2" id="KW-0378">Hydrolase</keyword>
<comment type="similarity">
    <text evidence="1">Belongs to the metallo-dependent hydrolases superfamily. NagA family.</text>
</comment>
<evidence type="ECO:0000256" key="2">
    <source>
        <dbReference type="ARBA" id="ARBA00022801"/>
    </source>
</evidence>
<name>A0ABQ1QKI2_9RHOB</name>
<dbReference type="PIRSF" id="PIRSF038971">
    <property type="entry name" value="PhnM"/>
    <property type="match status" value="1"/>
</dbReference>
<dbReference type="SUPFAM" id="SSF51556">
    <property type="entry name" value="Metallo-dependent hydrolases"/>
    <property type="match status" value="1"/>
</dbReference>
<dbReference type="PANTHER" id="PTHR11113:SF14">
    <property type="entry name" value="N-ACETYLGLUCOSAMINE-6-PHOSPHATE DEACETYLASE"/>
    <property type="match status" value="1"/>
</dbReference>
<dbReference type="Gene3D" id="3.20.20.140">
    <property type="entry name" value="Metal-dependent hydrolases"/>
    <property type="match status" value="1"/>
</dbReference>
<sequence>MSMLPPLRLTGATLLRDGALHREAVTVADGVFSDDRAPECDFSGYLLLPGIIDLHGDAFERHIAPRPSAPFPIESGLRATQRDAAAHGVTTAWLAQGWSWEGGMRSPDFAEALMFELESFSPGALIDLRLQVRAETHMPETRDRLIAAVLRHGIDYVVFNNHLPETLTMAARAPHKLAAWAEREGRPLEALRQGLERARAAEAQVPRNLLRLVEAFDRNGIVYGSHDDPDGETRERFHILGAHVAEFPAAFGAAAVARAMGDVVIMGAPNVVRGGSQAGRIPAISLITKGQCDVLVSDYHYRSLAEAAWTLADLGVRSLPRAWAMISTVPARIMRLHDRGEIAAGKRADFVLVNAESRSIEATISAGRIAHLSGEAAVRLLGARTTLGMAAE</sequence>
<evidence type="ECO:0000313" key="4">
    <source>
        <dbReference type="Proteomes" id="UP000617355"/>
    </source>
</evidence>
<reference evidence="4" key="1">
    <citation type="journal article" date="2019" name="Int. J. Syst. Evol. Microbiol.">
        <title>The Global Catalogue of Microorganisms (GCM) 10K type strain sequencing project: providing services to taxonomists for standard genome sequencing and annotation.</title>
        <authorList>
            <consortium name="The Broad Institute Genomics Platform"/>
            <consortium name="The Broad Institute Genome Sequencing Center for Infectious Disease"/>
            <person name="Wu L."/>
            <person name="Ma J."/>
        </authorList>
    </citation>
    <scope>NUCLEOTIDE SEQUENCE [LARGE SCALE GENOMIC DNA]</scope>
    <source>
        <strain evidence="4">CGMCC 1.12922</strain>
    </source>
</reference>
<dbReference type="InterPro" id="IPR012696">
    <property type="entry name" value="PhnM"/>
</dbReference>
<proteinExistence type="inferred from homology"/>
<dbReference type="RefSeq" id="WP_188526941.1">
    <property type="nucleotide sequence ID" value="NZ_BMGI01000002.1"/>
</dbReference>
<dbReference type="InterPro" id="IPR011059">
    <property type="entry name" value="Metal-dep_hydrolase_composite"/>
</dbReference>
<accession>A0ABQ1QKI2</accession>
<protein>
    <submittedName>
        <fullName evidence="3">Alpha-D-ribose 1-methylphosphonate 5-triphosphate diphosphatase</fullName>
    </submittedName>
</protein>